<reference evidence="1" key="1">
    <citation type="submission" date="2019-10" db="EMBL/GenBank/DDBJ databases">
        <authorList>
            <consortium name="DOE Joint Genome Institute"/>
            <person name="Kuo A."/>
            <person name="Miyauchi S."/>
            <person name="Kiss E."/>
            <person name="Drula E."/>
            <person name="Kohler A."/>
            <person name="Sanchez-Garcia M."/>
            <person name="Andreopoulos B."/>
            <person name="Barry K.W."/>
            <person name="Bonito G."/>
            <person name="Buee M."/>
            <person name="Carver A."/>
            <person name="Chen C."/>
            <person name="Cichocki N."/>
            <person name="Clum A."/>
            <person name="Culley D."/>
            <person name="Crous P.W."/>
            <person name="Fauchery L."/>
            <person name="Girlanda M."/>
            <person name="Hayes R."/>
            <person name="Keri Z."/>
            <person name="LaButti K."/>
            <person name="Lipzen A."/>
            <person name="Lombard V."/>
            <person name="Magnuson J."/>
            <person name="Maillard F."/>
            <person name="Morin E."/>
            <person name="Murat C."/>
            <person name="Nolan M."/>
            <person name="Ohm R."/>
            <person name="Pangilinan J."/>
            <person name="Pereira M."/>
            <person name="Perotto S."/>
            <person name="Peter M."/>
            <person name="Riley R."/>
            <person name="Sitrit Y."/>
            <person name="Stielow B."/>
            <person name="Szollosi G."/>
            <person name="Zifcakova L."/>
            <person name="Stursova M."/>
            <person name="Spatafora J.W."/>
            <person name="Tedersoo L."/>
            <person name="Vaario L.-M."/>
            <person name="Yamada A."/>
            <person name="Yan M."/>
            <person name="Wang P."/>
            <person name="Xu J."/>
            <person name="Bruns T."/>
            <person name="Baldrian P."/>
            <person name="Vilgalys R."/>
            <person name="Henrissat B."/>
            <person name="Grigoriev I.V."/>
            <person name="Hibbett D."/>
            <person name="Nagy L.G."/>
            <person name="Martin F.M."/>
        </authorList>
    </citation>
    <scope>NUCLEOTIDE SEQUENCE</scope>
    <source>
        <strain evidence="1">Prilba</strain>
    </source>
</reference>
<proteinExistence type="predicted"/>
<sequence length="113" mass="12897">MHMFVASLLADLSKPFTNPRAEWEETHKSKTLAAHIGFEIKNERTVDTTYVNSKESMPGCIYHSAFWTATKKVVVFHYCSHGCSNGWCIVWTSQTARFTLLISLSSVVELIYY</sequence>
<protein>
    <submittedName>
        <fullName evidence="1">Uncharacterized protein</fullName>
    </submittedName>
</protein>
<gene>
    <name evidence="1" type="ORF">DFH94DRAFT_754771</name>
</gene>
<dbReference type="AlphaFoldDB" id="A0A9P5T5W7"/>
<dbReference type="Proteomes" id="UP000759537">
    <property type="component" value="Unassembled WGS sequence"/>
</dbReference>
<reference evidence="1" key="2">
    <citation type="journal article" date="2020" name="Nat. Commun.">
        <title>Large-scale genome sequencing of mycorrhizal fungi provides insights into the early evolution of symbiotic traits.</title>
        <authorList>
            <person name="Miyauchi S."/>
            <person name="Kiss E."/>
            <person name="Kuo A."/>
            <person name="Drula E."/>
            <person name="Kohler A."/>
            <person name="Sanchez-Garcia M."/>
            <person name="Morin E."/>
            <person name="Andreopoulos B."/>
            <person name="Barry K.W."/>
            <person name="Bonito G."/>
            <person name="Buee M."/>
            <person name="Carver A."/>
            <person name="Chen C."/>
            <person name="Cichocki N."/>
            <person name="Clum A."/>
            <person name="Culley D."/>
            <person name="Crous P.W."/>
            <person name="Fauchery L."/>
            <person name="Girlanda M."/>
            <person name="Hayes R.D."/>
            <person name="Keri Z."/>
            <person name="LaButti K."/>
            <person name="Lipzen A."/>
            <person name="Lombard V."/>
            <person name="Magnuson J."/>
            <person name="Maillard F."/>
            <person name="Murat C."/>
            <person name="Nolan M."/>
            <person name="Ohm R.A."/>
            <person name="Pangilinan J."/>
            <person name="Pereira M.F."/>
            <person name="Perotto S."/>
            <person name="Peter M."/>
            <person name="Pfister S."/>
            <person name="Riley R."/>
            <person name="Sitrit Y."/>
            <person name="Stielow J.B."/>
            <person name="Szollosi G."/>
            <person name="Zifcakova L."/>
            <person name="Stursova M."/>
            <person name="Spatafora J.W."/>
            <person name="Tedersoo L."/>
            <person name="Vaario L.M."/>
            <person name="Yamada A."/>
            <person name="Yan M."/>
            <person name="Wang P."/>
            <person name="Xu J."/>
            <person name="Bruns T."/>
            <person name="Baldrian P."/>
            <person name="Vilgalys R."/>
            <person name="Dunand C."/>
            <person name="Henrissat B."/>
            <person name="Grigoriev I.V."/>
            <person name="Hibbett D."/>
            <person name="Nagy L.G."/>
            <person name="Martin F.M."/>
        </authorList>
    </citation>
    <scope>NUCLEOTIDE SEQUENCE</scope>
    <source>
        <strain evidence="1">Prilba</strain>
    </source>
</reference>
<comment type="caution">
    <text evidence="1">The sequence shown here is derived from an EMBL/GenBank/DDBJ whole genome shotgun (WGS) entry which is preliminary data.</text>
</comment>
<name>A0A9P5T5W7_9AGAM</name>
<organism evidence="1 2">
    <name type="scientific">Russula ochroleuca</name>
    <dbReference type="NCBI Taxonomy" id="152965"/>
    <lineage>
        <taxon>Eukaryota</taxon>
        <taxon>Fungi</taxon>
        <taxon>Dikarya</taxon>
        <taxon>Basidiomycota</taxon>
        <taxon>Agaricomycotina</taxon>
        <taxon>Agaricomycetes</taxon>
        <taxon>Russulales</taxon>
        <taxon>Russulaceae</taxon>
        <taxon>Russula</taxon>
    </lineage>
</organism>
<keyword evidence="2" id="KW-1185">Reference proteome</keyword>
<accession>A0A9P5T5W7</accession>
<evidence type="ECO:0000313" key="2">
    <source>
        <dbReference type="Proteomes" id="UP000759537"/>
    </source>
</evidence>
<dbReference type="OrthoDB" id="10629724at2759"/>
<dbReference type="EMBL" id="WHVB01000013">
    <property type="protein sequence ID" value="KAF8477662.1"/>
    <property type="molecule type" value="Genomic_DNA"/>
</dbReference>
<evidence type="ECO:0000313" key="1">
    <source>
        <dbReference type="EMBL" id="KAF8477662.1"/>
    </source>
</evidence>